<sequence length="385" mass="44537">MNFQEASRLVTTQYIKDLKAEMANVKALDSLALDQVVTLENMSELIEESVIDVSKELLDLPPHDPSLLTLKELRELVADNKLQQGESSVIDTDGKTAVSSANRLPPNDPSDHPGSSWCEQSITCNDQLRYRAPFFFYGQRFERPSKSQADQLEHWQVVVRDECNRQRVAVEHQLELCHSYCTRLHHMRPDCWQTGLTDMGQSYAYKYKDMMRALLGRGLFDRDSARETLIRYTMPFNLFEIENMTPLEYLNRFCALRDTRIPFYSRIFNKFKDNRTQLIFVDKLFEPLNVLMSGSFKPEQGAEIASLLDLAGTDYGLNVDEFACVCGLAERLYYCQNMRIYGEEGLAMQQGIIEKADFHMLLKKMDSVKLTKSLQRLLQRLDLFK</sequence>
<gene>
    <name evidence="2" type="ORF">MCOS_LOCUS2763</name>
</gene>
<dbReference type="STRING" id="53468.A0A0R3U7G2"/>
<reference evidence="2 3" key="1">
    <citation type="submission" date="2018-10" db="EMBL/GenBank/DDBJ databases">
        <authorList>
            <consortium name="Pathogen Informatics"/>
        </authorList>
    </citation>
    <scope>NUCLEOTIDE SEQUENCE [LARGE SCALE GENOMIC DNA]</scope>
</reference>
<name>A0A0R3U7G2_MESCO</name>
<keyword evidence="3" id="KW-1185">Reference proteome</keyword>
<proteinExistence type="predicted"/>
<evidence type="ECO:0000313" key="3">
    <source>
        <dbReference type="Proteomes" id="UP000267029"/>
    </source>
</evidence>
<evidence type="ECO:0000256" key="1">
    <source>
        <dbReference type="SAM" id="MobiDB-lite"/>
    </source>
</evidence>
<dbReference type="AlphaFoldDB" id="A0A0R3U7G2"/>
<dbReference type="EMBL" id="UXSR01000498">
    <property type="protein sequence ID" value="VDD76760.1"/>
    <property type="molecule type" value="Genomic_DNA"/>
</dbReference>
<feature type="region of interest" description="Disordered" evidence="1">
    <location>
        <begin position="84"/>
        <end position="116"/>
    </location>
</feature>
<organism evidence="2 3">
    <name type="scientific">Mesocestoides corti</name>
    <name type="common">Flatworm</name>
    <dbReference type="NCBI Taxonomy" id="53468"/>
    <lineage>
        <taxon>Eukaryota</taxon>
        <taxon>Metazoa</taxon>
        <taxon>Spiralia</taxon>
        <taxon>Lophotrochozoa</taxon>
        <taxon>Platyhelminthes</taxon>
        <taxon>Cestoda</taxon>
        <taxon>Eucestoda</taxon>
        <taxon>Cyclophyllidea</taxon>
        <taxon>Mesocestoididae</taxon>
        <taxon>Mesocestoides</taxon>
    </lineage>
</organism>
<dbReference type="Proteomes" id="UP000267029">
    <property type="component" value="Unassembled WGS sequence"/>
</dbReference>
<evidence type="ECO:0000313" key="2">
    <source>
        <dbReference type="EMBL" id="VDD76760.1"/>
    </source>
</evidence>
<dbReference type="OrthoDB" id="10021598at2759"/>
<dbReference type="PANTHER" id="PTHR36696">
    <property type="entry name" value="AGAP012002-PA"/>
    <property type="match status" value="1"/>
</dbReference>
<accession>A0A0R3U7G2</accession>
<protein>
    <submittedName>
        <fullName evidence="2">Uncharacterized protein</fullName>
    </submittedName>
</protein>
<dbReference type="PANTHER" id="PTHR36696:SF1">
    <property type="entry name" value="EF-HAND DOMAIN-CONTAINING PROTEIN"/>
    <property type="match status" value="1"/>
</dbReference>